<dbReference type="Proteomes" id="UP000555448">
    <property type="component" value="Unassembled WGS sequence"/>
</dbReference>
<evidence type="ECO:0000313" key="2">
    <source>
        <dbReference type="Proteomes" id="UP000555448"/>
    </source>
</evidence>
<evidence type="ECO:0008006" key="3">
    <source>
        <dbReference type="Google" id="ProtNLM"/>
    </source>
</evidence>
<gene>
    <name evidence="1" type="ORF">HNO88_004465</name>
</gene>
<proteinExistence type="predicted"/>
<protein>
    <recommendedName>
        <fullName evidence="3">Integrase catalytic domain-containing protein</fullName>
    </recommendedName>
</protein>
<dbReference type="EMBL" id="JACHLR010000060">
    <property type="protein sequence ID" value="MBB4861111.1"/>
    <property type="molecule type" value="Genomic_DNA"/>
</dbReference>
<name>A0A7W7NY56_9SPHN</name>
<keyword evidence="2" id="KW-1185">Reference proteome</keyword>
<reference evidence="1 2" key="1">
    <citation type="submission" date="2020-08" db="EMBL/GenBank/DDBJ databases">
        <title>Functional genomics of gut bacteria from endangered species of beetles.</title>
        <authorList>
            <person name="Carlos-Shanley C."/>
        </authorList>
    </citation>
    <scope>NUCLEOTIDE SEQUENCE [LARGE SCALE GENOMIC DNA]</scope>
    <source>
        <strain evidence="1 2">S00245</strain>
    </source>
</reference>
<dbReference type="RefSeq" id="WP_184250863.1">
    <property type="nucleotide sequence ID" value="NZ_JACHLR010000060.1"/>
</dbReference>
<organism evidence="1 2">
    <name type="scientific">Novosphingobium chloroacetimidivorans</name>
    <dbReference type="NCBI Taxonomy" id="1428314"/>
    <lineage>
        <taxon>Bacteria</taxon>
        <taxon>Pseudomonadati</taxon>
        <taxon>Pseudomonadota</taxon>
        <taxon>Alphaproteobacteria</taxon>
        <taxon>Sphingomonadales</taxon>
        <taxon>Sphingomonadaceae</taxon>
        <taxon>Novosphingobium</taxon>
    </lineage>
</organism>
<comment type="caution">
    <text evidence="1">The sequence shown here is derived from an EMBL/GenBank/DDBJ whole genome shotgun (WGS) entry which is preliminary data.</text>
</comment>
<evidence type="ECO:0000313" key="1">
    <source>
        <dbReference type="EMBL" id="MBB4861111.1"/>
    </source>
</evidence>
<accession>A0A7W7NY56</accession>
<sequence length="71" mass="7838">MYTAEVRTAEGNLYLHVAIDWYSNLPFVQLVVETVTTSASVFLVALIEAVACKTHKVLANCGARFTSHPLR</sequence>
<dbReference type="AlphaFoldDB" id="A0A7W7NY56"/>